<keyword evidence="7" id="KW-1185">Reference proteome</keyword>
<dbReference type="PROSITE" id="PS51007">
    <property type="entry name" value="CYTC"/>
    <property type="match status" value="1"/>
</dbReference>
<sequence length="905" mass="99400">MTSKRFYVLIPKLLLGLGVILGLGAFYAKVAPFAPTHVRPDDDKASKLKLQPGFAAEHLYSPSQNGQGSWVSMCFDDKGRLITSDQYGGLYRLTIPALGSGSTKPTKIEHLKVGTPGDTLGMGTAHGLFYAFNSLYVMVNNRVTKDLPKHSGLYRLQDTNGDDQYDKVTLLKELEGNGEHGPHSIIMSPDKKSLYVISGNHTDAPQMDDYLLPKTWKQDNLFPLIKDPRGHANDRMAPGGWVANVQPDGSNWVMYSAGYRNAFDMAFNDTGDLFVYDADMEWDIGTPWYRPTRICHATSGSEFGWRTGNSKWSPALPDNLPPVINIGQGSPTSMLFASNAKFPAKYKNTLLAFDWSFGIVHSIHLKPSGSTFTAEHEEFLSGVPLPLTDGVIGPDGALYFMTGGRRLESDLYRVHYKGNDALVSSVSVPPVNKENQLRRSLEKYHAGPNSAAIAAAWPELNNPDRFIRYAARIAVEHQPLSEWKDKATSEKDPVTAIQAAIALARTDSVDSDIKAKLNANLLKINLKSLTEPQQIELIRAYELVTLRLGEPDAAQKKQIIAALNPSYPSNSGELNRSLARMLVTLQAPGVIEKTLALMDKKEDTSMMPGGMTATSSADLIMRNPQYGLDIAKTLEKMPPPQQTYLAVMLSSAKDNWTPALQERYMKWFRKAFEYQAGRSYIGFMDKARNLALAHVPADKKAAYDKMSGGELLSKNGNDLAQSVYPKGPGKRWDVETALAVVDDAHLTGRNYQQGKDMYNAITCGRCHVVGGQGGNIGPDLTQLGTRFSNKDILESIIEPNKVISDQYAATRFELKNGESIVGRITNEDKTSYTVSQNPFAPDMVVKIAKKDVASSQYSPSSIMLPGLINSLNEDELRDLIAYLKSGGNEKDKMFSSSASGSKGGK</sequence>
<dbReference type="EMBL" id="BMXF01000001">
    <property type="protein sequence ID" value="GHB57277.1"/>
    <property type="molecule type" value="Genomic_DNA"/>
</dbReference>
<protein>
    <recommendedName>
        <fullName evidence="5">Cytochrome c domain-containing protein</fullName>
    </recommendedName>
</protein>
<dbReference type="Gene3D" id="2.120.10.30">
    <property type="entry name" value="TolB, C-terminal domain"/>
    <property type="match status" value="1"/>
</dbReference>
<dbReference type="SUPFAM" id="SSF46626">
    <property type="entry name" value="Cytochrome c"/>
    <property type="match status" value="1"/>
</dbReference>
<organism evidence="6 7">
    <name type="scientific">Persicitalea jodogahamensis</name>
    <dbReference type="NCBI Taxonomy" id="402147"/>
    <lineage>
        <taxon>Bacteria</taxon>
        <taxon>Pseudomonadati</taxon>
        <taxon>Bacteroidota</taxon>
        <taxon>Cytophagia</taxon>
        <taxon>Cytophagales</taxon>
        <taxon>Spirosomataceae</taxon>
        <taxon>Persicitalea</taxon>
    </lineage>
</organism>
<dbReference type="InterPro" id="IPR013427">
    <property type="entry name" value="Haem-bd_dom_put"/>
</dbReference>
<gene>
    <name evidence="6" type="ORF">GCM10007390_08370</name>
</gene>
<evidence type="ECO:0000256" key="3">
    <source>
        <dbReference type="ARBA" id="ARBA00023004"/>
    </source>
</evidence>
<accession>A0A8J3D496</accession>
<dbReference type="Proteomes" id="UP000598271">
    <property type="component" value="Unassembled WGS sequence"/>
</dbReference>
<proteinExistence type="predicted"/>
<feature type="domain" description="Cytochrome c" evidence="5">
    <location>
        <begin position="749"/>
        <end position="887"/>
    </location>
</feature>
<evidence type="ECO:0000256" key="4">
    <source>
        <dbReference type="PROSITE-ProRule" id="PRU00433"/>
    </source>
</evidence>
<dbReference type="PANTHER" id="PTHR33546:SF1">
    <property type="entry name" value="LARGE, MULTIFUNCTIONAL SECRETED PROTEIN"/>
    <property type="match status" value="1"/>
</dbReference>
<dbReference type="Gene3D" id="1.10.760.10">
    <property type="entry name" value="Cytochrome c-like domain"/>
    <property type="match status" value="1"/>
</dbReference>
<keyword evidence="2 4" id="KW-0479">Metal-binding</keyword>
<evidence type="ECO:0000259" key="5">
    <source>
        <dbReference type="PROSITE" id="PS51007"/>
    </source>
</evidence>
<evidence type="ECO:0000313" key="6">
    <source>
        <dbReference type="EMBL" id="GHB57277.1"/>
    </source>
</evidence>
<dbReference type="InterPro" id="IPR011041">
    <property type="entry name" value="Quinoprot_gluc/sorb_DH_b-prop"/>
</dbReference>
<dbReference type="AlphaFoldDB" id="A0A8J3D496"/>
<keyword evidence="1 4" id="KW-0349">Heme</keyword>
<evidence type="ECO:0000256" key="1">
    <source>
        <dbReference type="ARBA" id="ARBA00022617"/>
    </source>
</evidence>
<keyword evidence="3 4" id="KW-0408">Iron</keyword>
<dbReference type="InterPro" id="IPR011042">
    <property type="entry name" value="6-blade_b-propeller_TolB-like"/>
</dbReference>
<dbReference type="GO" id="GO:0009055">
    <property type="term" value="F:electron transfer activity"/>
    <property type="evidence" value="ECO:0007669"/>
    <property type="project" value="InterPro"/>
</dbReference>
<dbReference type="InterPro" id="IPR036909">
    <property type="entry name" value="Cyt_c-like_dom_sf"/>
</dbReference>
<dbReference type="NCBIfam" id="TIGR02603">
    <property type="entry name" value="CxxCH_TIGR02603"/>
    <property type="match status" value="1"/>
</dbReference>
<dbReference type="SUPFAM" id="SSF50952">
    <property type="entry name" value="Soluble quinoprotein glucose dehydrogenase"/>
    <property type="match status" value="1"/>
</dbReference>
<dbReference type="RefSeq" id="WP_189563080.1">
    <property type="nucleotide sequence ID" value="NZ_BMXF01000001.1"/>
</dbReference>
<comment type="caution">
    <text evidence="6">The sequence shown here is derived from an EMBL/GenBank/DDBJ whole genome shotgun (WGS) entry which is preliminary data.</text>
</comment>
<dbReference type="GO" id="GO:0020037">
    <property type="term" value="F:heme binding"/>
    <property type="evidence" value="ECO:0007669"/>
    <property type="project" value="InterPro"/>
</dbReference>
<dbReference type="PANTHER" id="PTHR33546">
    <property type="entry name" value="LARGE, MULTIFUNCTIONAL SECRETED PROTEIN-RELATED"/>
    <property type="match status" value="1"/>
</dbReference>
<reference evidence="6 7" key="1">
    <citation type="journal article" date="2014" name="Int. J. Syst. Evol. Microbiol.">
        <title>Complete genome sequence of Corynebacterium casei LMG S-19264T (=DSM 44701T), isolated from a smear-ripened cheese.</title>
        <authorList>
            <consortium name="US DOE Joint Genome Institute (JGI-PGF)"/>
            <person name="Walter F."/>
            <person name="Albersmeier A."/>
            <person name="Kalinowski J."/>
            <person name="Ruckert C."/>
        </authorList>
    </citation>
    <scope>NUCLEOTIDE SEQUENCE [LARGE SCALE GENOMIC DNA]</scope>
    <source>
        <strain evidence="6 7">KCTC 12866</strain>
    </source>
</reference>
<dbReference type="InterPro" id="IPR009056">
    <property type="entry name" value="Cyt_c-like_dom"/>
</dbReference>
<evidence type="ECO:0000313" key="7">
    <source>
        <dbReference type="Proteomes" id="UP000598271"/>
    </source>
</evidence>
<dbReference type="GO" id="GO:0046872">
    <property type="term" value="F:metal ion binding"/>
    <property type="evidence" value="ECO:0007669"/>
    <property type="project" value="UniProtKB-KW"/>
</dbReference>
<evidence type="ECO:0000256" key="2">
    <source>
        <dbReference type="ARBA" id="ARBA00022723"/>
    </source>
</evidence>
<name>A0A8J3D496_9BACT</name>